<feature type="transmembrane region" description="Helical" evidence="11">
    <location>
        <begin position="189"/>
        <end position="210"/>
    </location>
</feature>
<feature type="domain" description="Cytochrome b561" evidence="12">
    <location>
        <begin position="1"/>
        <end position="209"/>
    </location>
</feature>
<evidence type="ECO:0000256" key="6">
    <source>
        <dbReference type="ARBA" id="ARBA00022723"/>
    </source>
</evidence>
<keyword evidence="7" id="KW-0249">Electron transport</keyword>
<evidence type="ECO:0000256" key="8">
    <source>
        <dbReference type="ARBA" id="ARBA00022989"/>
    </source>
</evidence>
<dbReference type="InterPro" id="IPR043205">
    <property type="entry name" value="CYB561/CYBRD1-like"/>
</dbReference>
<evidence type="ECO:0000256" key="11">
    <source>
        <dbReference type="SAM" id="Phobius"/>
    </source>
</evidence>
<gene>
    <name evidence="13" type="ORF">KSP40_PGU002222</name>
</gene>
<evidence type="ECO:0000256" key="3">
    <source>
        <dbReference type="ARBA" id="ARBA00022448"/>
    </source>
</evidence>
<keyword evidence="10 11" id="KW-0472">Membrane</keyword>
<feature type="transmembrane region" description="Helical" evidence="11">
    <location>
        <begin position="44"/>
        <end position="68"/>
    </location>
</feature>
<evidence type="ECO:0000313" key="14">
    <source>
        <dbReference type="Proteomes" id="UP001412067"/>
    </source>
</evidence>
<evidence type="ECO:0000256" key="10">
    <source>
        <dbReference type="ARBA" id="ARBA00023136"/>
    </source>
</evidence>
<dbReference type="Gene3D" id="1.20.120.1770">
    <property type="match status" value="1"/>
</dbReference>
<evidence type="ECO:0000259" key="12">
    <source>
        <dbReference type="PROSITE" id="PS50939"/>
    </source>
</evidence>
<keyword evidence="8 11" id="KW-1133">Transmembrane helix</keyword>
<dbReference type="InterPro" id="IPR006593">
    <property type="entry name" value="Cyt_b561/ferric_Rdtase_TM"/>
</dbReference>
<proteinExistence type="predicted"/>
<dbReference type="PANTHER" id="PTHR10106:SF42">
    <property type="entry name" value="OS10G0118800 PROTEIN"/>
    <property type="match status" value="1"/>
</dbReference>
<evidence type="ECO:0000256" key="1">
    <source>
        <dbReference type="ARBA" id="ARBA00001970"/>
    </source>
</evidence>
<dbReference type="Proteomes" id="UP001412067">
    <property type="component" value="Unassembled WGS sequence"/>
</dbReference>
<comment type="subcellular location">
    <subcellularLocation>
        <location evidence="2">Membrane</location>
        <topology evidence="2">Multi-pass membrane protein</topology>
    </subcellularLocation>
</comment>
<protein>
    <submittedName>
        <fullName evidence="13">Ascorbate-specific transmembrane electron transporter 1</fullName>
    </submittedName>
</protein>
<dbReference type="Pfam" id="PF03188">
    <property type="entry name" value="Cytochrom_B561"/>
    <property type="match status" value="1"/>
</dbReference>
<keyword evidence="4" id="KW-0349">Heme</keyword>
<keyword evidence="9" id="KW-0408">Iron</keyword>
<evidence type="ECO:0000256" key="4">
    <source>
        <dbReference type="ARBA" id="ARBA00022617"/>
    </source>
</evidence>
<accession>A0ABR2MZM6</accession>
<name>A0ABR2MZM6_9ASPA</name>
<feature type="transmembrane region" description="Helical" evidence="11">
    <location>
        <begin position="80"/>
        <end position="101"/>
    </location>
</feature>
<comment type="caution">
    <text evidence="13">The sequence shown here is derived from an EMBL/GenBank/DDBJ whole genome shotgun (WGS) entry which is preliminary data.</text>
</comment>
<evidence type="ECO:0000313" key="13">
    <source>
        <dbReference type="EMBL" id="KAK8969647.1"/>
    </source>
</evidence>
<evidence type="ECO:0000256" key="7">
    <source>
        <dbReference type="ARBA" id="ARBA00022982"/>
    </source>
</evidence>
<keyword evidence="14" id="KW-1185">Reference proteome</keyword>
<evidence type="ECO:0000256" key="2">
    <source>
        <dbReference type="ARBA" id="ARBA00004141"/>
    </source>
</evidence>
<evidence type="ECO:0000256" key="9">
    <source>
        <dbReference type="ARBA" id="ARBA00023004"/>
    </source>
</evidence>
<reference evidence="13 14" key="1">
    <citation type="journal article" date="2022" name="Nat. Plants">
        <title>Genomes of leafy and leafless Platanthera orchids illuminate the evolution of mycoheterotrophy.</title>
        <authorList>
            <person name="Li M.H."/>
            <person name="Liu K.W."/>
            <person name="Li Z."/>
            <person name="Lu H.C."/>
            <person name="Ye Q.L."/>
            <person name="Zhang D."/>
            <person name="Wang J.Y."/>
            <person name="Li Y.F."/>
            <person name="Zhong Z.M."/>
            <person name="Liu X."/>
            <person name="Yu X."/>
            <person name="Liu D.K."/>
            <person name="Tu X.D."/>
            <person name="Liu B."/>
            <person name="Hao Y."/>
            <person name="Liao X.Y."/>
            <person name="Jiang Y.T."/>
            <person name="Sun W.H."/>
            <person name="Chen J."/>
            <person name="Chen Y.Q."/>
            <person name="Ai Y."/>
            <person name="Zhai J.W."/>
            <person name="Wu S.S."/>
            <person name="Zhou Z."/>
            <person name="Hsiao Y.Y."/>
            <person name="Wu W.L."/>
            <person name="Chen Y.Y."/>
            <person name="Lin Y.F."/>
            <person name="Hsu J.L."/>
            <person name="Li C.Y."/>
            <person name="Wang Z.W."/>
            <person name="Zhao X."/>
            <person name="Zhong W.Y."/>
            <person name="Ma X.K."/>
            <person name="Ma L."/>
            <person name="Huang J."/>
            <person name="Chen G.Z."/>
            <person name="Huang M.Z."/>
            <person name="Huang L."/>
            <person name="Peng D.H."/>
            <person name="Luo Y.B."/>
            <person name="Zou S.Q."/>
            <person name="Chen S.P."/>
            <person name="Lan S."/>
            <person name="Tsai W.C."/>
            <person name="Van de Peer Y."/>
            <person name="Liu Z.J."/>
        </authorList>
    </citation>
    <scope>NUCLEOTIDE SEQUENCE [LARGE SCALE GENOMIC DNA]</scope>
    <source>
        <strain evidence="13">Lor288</strain>
    </source>
</reference>
<keyword evidence="5 11" id="KW-0812">Transmembrane</keyword>
<dbReference type="PANTHER" id="PTHR10106">
    <property type="entry name" value="CYTOCHROME B561-RELATED"/>
    <property type="match status" value="1"/>
</dbReference>
<comment type="cofactor">
    <cofactor evidence="1">
        <name>heme b</name>
        <dbReference type="ChEBI" id="CHEBI:60344"/>
    </cofactor>
</comment>
<sequence length="211" mass="23480">MAQLFAGAAIALMLIWISHFRDGFSLKSNDLARLLNAHHVLMLFGPIICVGQVLLWWHGLAIMALKLVPGRRKWKKTVHVLLNLIGVVLGVLGLYAIFTVIKKDETLPNFDSLHSWIGFGTMCLYSVQFLIGFIFFVFPGTTMMMRANLKPWHAFFGLVIFILAVGSAATGIIRRFWFLGLHRGSEALVLNFTGIAIILFGITVVLSVVLP</sequence>
<feature type="transmembrane region" description="Helical" evidence="11">
    <location>
        <begin position="113"/>
        <end position="140"/>
    </location>
</feature>
<keyword evidence="3" id="KW-0813">Transport</keyword>
<dbReference type="PROSITE" id="PS50939">
    <property type="entry name" value="CYTOCHROME_B561"/>
    <property type="match status" value="1"/>
</dbReference>
<organism evidence="13 14">
    <name type="scientific">Platanthera guangdongensis</name>
    <dbReference type="NCBI Taxonomy" id="2320717"/>
    <lineage>
        <taxon>Eukaryota</taxon>
        <taxon>Viridiplantae</taxon>
        <taxon>Streptophyta</taxon>
        <taxon>Embryophyta</taxon>
        <taxon>Tracheophyta</taxon>
        <taxon>Spermatophyta</taxon>
        <taxon>Magnoliopsida</taxon>
        <taxon>Liliopsida</taxon>
        <taxon>Asparagales</taxon>
        <taxon>Orchidaceae</taxon>
        <taxon>Orchidoideae</taxon>
        <taxon>Orchideae</taxon>
        <taxon>Orchidinae</taxon>
        <taxon>Platanthera</taxon>
    </lineage>
</organism>
<keyword evidence="6" id="KW-0479">Metal-binding</keyword>
<dbReference type="EMBL" id="JBBWWR010000003">
    <property type="protein sequence ID" value="KAK8969647.1"/>
    <property type="molecule type" value="Genomic_DNA"/>
</dbReference>
<evidence type="ECO:0000256" key="5">
    <source>
        <dbReference type="ARBA" id="ARBA00022692"/>
    </source>
</evidence>
<feature type="transmembrane region" description="Helical" evidence="11">
    <location>
        <begin position="152"/>
        <end position="177"/>
    </location>
</feature>
<dbReference type="SMART" id="SM00665">
    <property type="entry name" value="B561"/>
    <property type="match status" value="1"/>
</dbReference>